<dbReference type="EMBL" id="JAUTAN010000001">
    <property type="protein sequence ID" value="MDQ1102861.1"/>
    <property type="molecule type" value="Genomic_DNA"/>
</dbReference>
<evidence type="ECO:0000313" key="2">
    <source>
        <dbReference type="EMBL" id="MDQ1102861.1"/>
    </source>
</evidence>
<dbReference type="AlphaFoldDB" id="A0AAJ1WZM2"/>
<organism evidence="2 3">
    <name type="scientific">Nocardioides zeae</name>
    <dbReference type="NCBI Taxonomy" id="1457234"/>
    <lineage>
        <taxon>Bacteria</taxon>
        <taxon>Bacillati</taxon>
        <taxon>Actinomycetota</taxon>
        <taxon>Actinomycetes</taxon>
        <taxon>Propionibacteriales</taxon>
        <taxon>Nocardioidaceae</taxon>
        <taxon>Nocardioides</taxon>
    </lineage>
</organism>
<proteinExistence type="predicted"/>
<name>A0AAJ1WZM2_9ACTN</name>
<dbReference type="Proteomes" id="UP001239215">
    <property type="component" value="Unassembled WGS sequence"/>
</dbReference>
<protein>
    <submittedName>
        <fullName evidence="2">Uncharacterized protein</fullName>
    </submittedName>
</protein>
<reference evidence="2" key="1">
    <citation type="submission" date="2023-07" db="EMBL/GenBank/DDBJ databases">
        <title>Functional and genomic diversity of the sorghum phyllosphere microbiome.</title>
        <authorList>
            <person name="Shade A."/>
        </authorList>
    </citation>
    <scope>NUCLEOTIDE SEQUENCE</scope>
    <source>
        <strain evidence="2">SORGH_AS_1067</strain>
    </source>
</reference>
<accession>A0AAJ1WZM2</accession>
<comment type="caution">
    <text evidence="2">The sequence shown here is derived from an EMBL/GenBank/DDBJ whole genome shotgun (WGS) entry which is preliminary data.</text>
</comment>
<evidence type="ECO:0000313" key="3">
    <source>
        <dbReference type="Proteomes" id="UP001239215"/>
    </source>
</evidence>
<feature type="region of interest" description="Disordered" evidence="1">
    <location>
        <begin position="90"/>
        <end position="113"/>
    </location>
</feature>
<evidence type="ECO:0000256" key="1">
    <source>
        <dbReference type="SAM" id="MobiDB-lite"/>
    </source>
</evidence>
<gene>
    <name evidence="2" type="ORF">QE405_000145</name>
</gene>
<sequence length="113" mass="12746">MIDTRLLGYHDVTQIELARDLKVGRPRKGLATLMRLQEVLRAKIETSNENRYKVDRCILAVEVLVDLAGRPLARQIGSSAWMMLVRRVNRPASSPSRGSWSRLIGDGVGSEFR</sequence>